<dbReference type="EMBL" id="MK072135">
    <property type="protein sequence ID" value="AYV79189.1"/>
    <property type="molecule type" value="Genomic_DNA"/>
</dbReference>
<sequence>MNTFHEKYWIFASYQSDISAAPFIITEHNGTYIAQMIRDMNFSFMADLSNVEREGKRFEIEICAISTAICPKYYDIATELKRSWDRVVKLPIYGIILGQDSASGTHTHNHDSDMVISTGIHTEKCKMVDQQIVLTDKTESDNTYFMVSNPQVVYKKTYLDELLI</sequence>
<protein>
    <submittedName>
        <fullName evidence="1">Uncharacterized protein</fullName>
    </submittedName>
</protein>
<organism evidence="1">
    <name type="scientific">Faunusvirus sp</name>
    <dbReference type="NCBI Taxonomy" id="2487766"/>
    <lineage>
        <taxon>Viruses</taxon>
        <taxon>Varidnaviria</taxon>
        <taxon>Bamfordvirae</taxon>
        <taxon>Nucleocytoviricota</taxon>
        <taxon>Megaviricetes</taxon>
        <taxon>Imitervirales</taxon>
        <taxon>Mimiviridae</taxon>
    </lineage>
</organism>
<reference evidence="1" key="1">
    <citation type="submission" date="2018-10" db="EMBL/GenBank/DDBJ databases">
        <title>Hidden diversity of soil giant viruses.</title>
        <authorList>
            <person name="Schulz F."/>
            <person name="Alteio L."/>
            <person name="Goudeau D."/>
            <person name="Ryan E.M."/>
            <person name="Malmstrom R.R."/>
            <person name="Blanchard J."/>
            <person name="Woyke T."/>
        </authorList>
    </citation>
    <scope>NUCLEOTIDE SEQUENCE</scope>
    <source>
        <strain evidence="1">FNV1</strain>
    </source>
</reference>
<evidence type="ECO:0000313" key="1">
    <source>
        <dbReference type="EMBL" id="AYV79189.1"/>
    </source>
</evidence>
<name>A0A3G5A122_9VIRU</name>
<proteinExistence type="predicted"/>
<gene>
    <name evidence="1" type="ORF">Faunusvirus4_30</name>
</gene>
<accession>A0A3G5A122</accession>